<comment type="caution">
    <text evidence="2">The sequence shown here is derived from an EMBL/GenBank/DDBJ whole genome shotgun (WGS) entry which is preliminary data.</text>
</comment>
<dbReference type="Proteomes" id="UP000835052">
    <property type="component" value="Unassembled WGS sequence"/>
</dbReference>
<organism evidence="2 3">
    <name type="scientific">Caenorhabditis auriculariae</name>
    <dbReference type="NCBI Taxonomy" id="2777116"/>
    <lineage>
        <taxon>Eukaryota</taxon>
        <taxon>Metazoa</taxon>
        <taxon>Ecdysozoa</taxon>
        <taxon>Nematoda</taxon>
        <taxon>Chromadorea</taxon>
        <taxon>Rhabditida</taxon>
        <taxon>Rhabditina</taxon>
        <taxon>Rhabditomorpha</taxon>
        <taxon>Rhabditoidea</taxon>
        <taxon>Rhabditidae</taxon>
        <taxon>Peloderinae</taxon>
        <taxon>Caenorhabditis</taxon>
    </lineage>
</organism>
<dbReference type="InterPro" id="IPR019429">
    <property type="entry name" value="7TM_GPCR_serpentine_rcpt_Sri"/>
</dbReference>
<evidence type="ECO:0000256" key="1">
    <source>
        <dbReference type="SAM" id="Phobius"/>
    </source>
</evidence>
<feature type="transmembrane region" description="Helical" evidence="1">
    <location>
        <begin position="12"/>
        <end position="40"/>
    </location>
</feature>
<evidence type="ECO:0000313" key="3">
    <source>
        <dbReference type="Proteomes" id="UP000835052"/>
    </source>
</evidence>
<accession>A0A8S1HC02</accession>
<keyword evidence="1" id="KW-0812">Transmembrane</keyword>
<keyword evidence="1" id="KW-1133">Transmembrane helix</keyword>
<proteinExistence type="predicted"/>
<dbReference type="AlphaFoldDB" id="A0A8S1HC02"/>
<dbReference type="Pfam" id="PF10327">
    <property type="entry name" value="7TM_GPCR_Sri"/>
    <property type="match status" value="1"/>
</dbReference>
<feature type="transmembrane region" description="Helical" evidence="1">
    <location>
        <begin position="166"/>
        <end position="190"/>
    </location>
</feature>
<dbReference type="PANTHER" id="PTHR45830:SF14">
    <property type="entry name" value="SERPENTINE RECEPTOR, CLASS T"/>
    <property type="match status" value="1"/>
</dbReference>
<dbReference type="PANTHER" id="PTHR45830">
    <property type="entry name" value="SERPENTINE RECEPTOR, CLASS I"/>
    <property type="match status" value="1"/>
</dbReference>
<feature type="transmembrane region" description="Helical" evidence="1">
    <location>
        <begin position="84"/>
        <end position="114"/>
    </location>
</feature>
<feature type="transmembrane region" description="Helical" evidence="1">
    <location>
        <begin position="135"/>
        <end position="160"/>
    </location>
</feature>
<reference evidence="2" key="1">
    <citation type="submission" date="2020-10" db="EMBL/GenBank/DDBJ databases">
        <authorList>
            <person name="Kikuchi T."/>
        </authorList>
    </citation>
    <scope>NUCLEOTIDE SEQUENCE</scope>
    <source>
        <strain evidence="2">NKZ352</strain>
    </source>
</reference>
<keyword evidence="3" id="KW-1185">Reference proteome</keyword>
<sequence length="225" mass="25367">MRPTRNDFRAVIIYISCIYWSFFMQPVILLPFPGGVLLLFAVYPSILFYLCQTSNRDSVAYNYPHLTWIFSIENLKVYKWNIYFHVYIIGLIVGIALASVIFIATVVGIQYEITAQGQQLSSNMRSYHMKTLRNLFLQTSVTGLFCGVAPMMLACCAVVPNDTDTRVVIIIACSTFGGASIASTCSMIGLNETYRSYILKFFASKVHKKENKTTGNSRVSHVFLV</sequence>
<evidence type="ECO:0000313" key="2">
    <source>
        <dbReference type="EMBL" id="CAD6190720.1"/>
    </source>
</evidence>
<keyword evidence="1" id="KW-0472">Membrane</keyword>
<gene>
    <name evidence="2" type="ORF">CAUJ_LOCUS6639</name>
</gene>
<dbReference type="EMBL" id="CAJGYM010000017">
    <property type="protein sequence ID" value="CAD6190720.1"/>
    <property type="molecule type" value="Genomic_DNA"/>
</dbReference>
<protein>
    <submittedName>
        <fullName evidence="2">Uncharacterized protein</fullName>
    </submittedName>
</protein>
<name>A0A8S1HC02_9PELO</name>